<dbReference type="EMBL" id="JACGWK010001705">
    <property type="protein sequence ID" value="KAL0283686.1"/>
    <property type="molecule type" value="Genomic_DNA"/>
</dbReference>
<comment type="caution">
    <text evidence="2">The sequence shown here is derived from an EMBL/GenBank/DDBJ whole genome shotgun (WGS) entry which is preliminary data.</text>
</comment>
<dbReference type="PANTHER" id="PTHR33116:SF82">
    <property type="entry name" value="RNASE H FAMILY PROTEIN"/>
    <property type="match status" value="1"/>
</dbReference>
<gene>
    <name evidence="2" type="ORF">Sangu_2872600</name>
</gene>
<organism evidence="2">
    <name type="scientific">Sesamum angustifolium</name>
    <dbReference type="NCBI Taxonomy" id="2727405"/>
    <lineage>
        <taxon>Eukaryota</taxon>
        <taxon>Viridiplantae</taxon>
        <taxon>Streptophyta</taxon>
        <taxon>Embryophyta</taxon>
        <taxon>Tracheophyta</taxon>
        <taxon>Spermatophyta</taxon>
        <taxon>Magnoliopsida</taxon>
        <taxon>eudicotyledons</taxon>
        <taxon>Gunneridae</taxon>
        <taxon>Pentapetalae</taxon>
        <taxon>asterids</taxon>
        <taxon>lamiids</taxon>
        <taxon>Lamiales</taxon>
        <taxon>Pedaliaceae</taxon>
        <taxon>Sesamum</taxon>
    </lineage>
</organism>
<name>A0AAW2INW2_9LAMI</name>
<protein>
    <submittedName>
        <fullName evidence="2">LINE-1 retrotransposable element O protein</fullName>
    </submittedName>
</protein>
<evidence type="ECO:0000313" key="2">
    <source>
        <dbReference type="EMBL" id="KAL0283686.1"/>
    </source>
</evidence>
<dbReference type="Pfam" id="PF13966">
    <property type="entry name" value="zf-RVT"/>
    <property type="match status" value="1"/>
</dbReference>
<accession>A0AAW2INW2</accession>
<feature type="domain" description="Reverse transcriptase zinc-binding" evidence="1">
    <location>
        <begin position="403"/>
        <end position="486"/>
    </location>
</feature>
<sequence>MRKMGFNEKWIQLITNCIEHCWFSVLINGDKAGFFQSSQGLRQGDPISPSIFIIVAEFLARGLTDYFSKILPWGTVTREKKHKETGGFSWRYQKISGQQINCNKSSFIVSNRCPSLIHQRIHKMTGFSFKPLPVTYLGSPLYKGNKKCILYDDLIAKMRLKLQGWGQSSLSHGGRLALIKSALCSMPLHLIQVLNPPKTVLHSIEQIMARFFWGSTENHKKIHWTAWKRICQPVKEGGLGIRRLSDVVVAFTYKLWWRFRSGSSLWARFLHVKYCKGIPPSLTRVSMHDSPNWKRMCNVRTEVQEKDRQKTIKRFTGQLGSEYVNQSRKEDWVSEDSLMWWLRSPINFGGDLEAGVHYGQGQVSFWCDNWLGEQPLPQWLTVHSLAQKNEDLIKWKLTHHGQFSTSSAWEYIRQQKNTQPIMKDVWNPCLIPTISVFAWRVLQNWIPVDVRIQRKGIQLASQCQYCKQVETQEHLFLLSEKSQLVWRHFANLFNLQIPQTDNICNMVQA</sequence>
<reference evidence="2" key="2">
    <citation type="journal article" date="2024" name="Plant">
        <title>Genomic evolution and insights into agronomic trait innovations of Sesamum species.</title>
        <authorList>
            <person name="Miao H."/>
            <person name="Wang L."/>
            <person name="Qu L."/>
            <person name="Liu H."/>
            <person name="Sun Y."/>
            <person name="Le M."/>
            <person name="Wang Q."/>
            <person name="Wei S."/>
            <person name="Zheng Y."/>
            <person name="Lin W."/>
            <person name="Duan Y."/>
            <person name="Cao H."/>
            <person name="Xiong S."/>
            <person name="Wang X."/>
            <person name="Wei L."/>
            <person name="Li C."/>
            <person name="Ma Q."/>
            <person name="Ju M."/>
            <person name="Zhao R."/>
            <person name="Li G."/>
            <person name="Mu C."/>
            <person name="Tian Q."/>
            <person name="Mei H."/>
            <person name="Zhang T."/>
            <person name="Gao T."/>
            <person name="Zhang H."/>
        </authorList>
    </citation>
    <scope>NUCLEOTIDE SEQUENCE</scope>
    <source>
        <strain evidence="2">G01</strain>
    </source>
</reference>
<dbReference type="InterPro" id="IPR026960">
    <property type="entry name" value="RVT-Znf"/>
</dbReference>
<proteinExistence type="predicted"/>
<dbReference type="PANTHER" id="PTHR33116">
    <property type="entry name" value="REVERSE TRANSCRIPTASE ZINC-BINDING DOMAIN-CONTAINING PROTEIN-RELATED-RELATED"/>
    <property type="match status" value="1"/>
</dbReference>
<reference evidence="2" key="1">
    <citation type="submission" date="2020-06" db="EMBL/GenBank/DDBJ databases">
        <authorList>
            <person name="Li T."/>
            <person name="Hu X."/>
            <person name="Zhang T."/>
            <person name="Song X."/>
            <person name="Zhang H."/>
            <person name="Dai N."/>
            <person name="Sheng W."/>
            <person name="Hou X."/>
            <person name="Wei L."/>
        </authorList>
    </citation>
    <scope>NUCLEOTIDE SEQUENCE</scope>
    <source>
        <strain evidence="2">G01</strain>
        <tissue evidence="2">Leaf</tissue>
    </source>
</reference>
<dbReference type="AlphaFoldDB" id="A0AAW2INW2"/>
<evidence type="ECO:0000259" key="1">
    <source>
        <dbReference type="Pfam" id="PF13966"/>
    </source>
</evidence>